<evidence type="ECO:0000256" key="5">
    <source>
        <dbReference type="SAM" id="Phobius"/>
    </source>
</evidence>
<keyword evidence="2 5" id="KW-0812">Transmembrane</keyword>
<reference evidence="6 7" key="1">
    <citation type="submission" date="2018-02" db="EMBL/GenBank/DDBJ databases">
        <title>The genomes of Aspergillus section Nigri reveals drivers in fungal speciation.</title>
        <authorList>
            <consortium name="DOE Joint Genome Institute"/>
            <person name="Vesth T.C."/>
            <person name="Nybo J."/>
            <person name="Theobald S."/>
            <person name="Brandl J."/>
            <person name="Frisvad J.C."/>
            <person name="Nielsen K.F."/>
            <person name="Lyhne E.K."/>
            <person name="Kogle M.E."/>
            <person name="Kuo A."/>
            <person name="Riley R."/>
            <person name="Clum A."/>
            <person name="Nolan M."/>
            <person name="Lipzen A."/>
            <person name="Salamov A."/>
            <person name="Henrissat B."/>
            <person name="Wiebenga A."/>
            <person name="De vries R.P."/>
            <person name="Grigoriev I.V."/>
            <person name="Mortensen U.H."/>
            <person name="Andersen M.R."/>
            <person name="Baker S.E."/>
        </authorList>
    </citation>
    <scope>NUCLEOTIDE SEQUENCE [LARGE SCALE GENOMIC DNA]</scope>
    <source>
        <strain evidence="6 7">CBS 121593</strain>
    </source>
</reference>
<comment type="subcellular location">
    <subcellularLocation>
        <location evidence="1">Membrane</location>
        <topology evidence="1">Multi-pass membrane protein</topology>
    </subcellularLocation>
</comment>
<feature type="transmembrane region" description="Helical" evidence="5">
    <location>
        <begin position="46"/>
        <end position="63"/>
    </location>
</feature>
<evidence type="ECO:0000256" key="3">
    <source>
        <dbReference type="ARBA" id="ARBA00022989"/>
    </source>
</evidence>
<sequence>MAMLQWSYYAYTPSAIPAIIGVGIYCTLAATHALRLISTRAWDGTFMVLGSLFQAMGCGARILSAHDQSNQGAWAAQYVFLIWGPALIMFTVNLTGVEFVKGLGAEKKVFIKPRIARPLYFTLNAILFLLLSVGVVMKVTATATNKLQLGTTLTKAGFVIQLLFWVFIFVENLVMTIRLGRDPTKECLEVIPNWKRWNQLVGLAISIIAMGHNVVQLTQLSATSDNFMSATEWPAYAFDIYQMAVVLGAWAIWYLPGRCHELTAKRKSCWGPMANADYQLTESGNVDDPDGRYRA</sequence>
<dbReference type="OrthoDB" id="3358017at2759"/>
<dbReference type="GO" id="GO:0016020">
    <property type="term" value="C:membrane"/>
    <property type="evidence" value="ECO:0007669"/>
    <property type="project" value="UniProtKB-SubCell"/>
</dbReference>
<name>A0A395GPG3_9EURO</name>
<dbReference type="PANTHER" id="PTHR31465">
    <property type="entry name" value="PROTEIN RTA1-RELATED"/>
    <property type="match status" value="1"/>
</dbReference>
<keyword evidence="3 5" id="KW-1133">Transmembrane helix</keyword>
<evidence type="ECO:0008006" key="8">
    <source>
        <dbReference type="Google" id="ProtNLM"/>
    </source>
</evidence>
<dbReference type="EMBL" id="KZ824469">
    <property type="protein sequence ID" value="RAK96848.1"/>
    <property type="molecule type" value="Genomic_DNA"/>
</dbReference>
<accession>A0A395GPG3</accession>
<protein>
    <recommendedName>
        <fullName evidence="8">RTA1 domain protein</fullName>
    </recommendedName>
</protein>
<dbReference type="Proteomes" id="UP000249402">
    <property type="component" value="Unassembled WGS sequence"/>
</dbReference>
<dbReference type="Pfam" id="PF04479">
    <property type="entry name" value="RTA1"/>
    <property type="match status" value="1"/>
</dbReference>
<feature type="transmembrane region" description="Helical" evidence="5">
    <location>
        <begin position="197"/>
        <end position="215"/>
    </location>
</feature>
<evidence type="ECO:0000256" key="2">
    <source>
        <dbReference type="ARBA" id="ARBA00022692"/>
    </source>
</evidence>
<feature type="transmembrane region" description="Helical" evidence="5">
    <location>
        <begin position="235"/>
        <end position="256"/>
    </location>
</feature>
<feature type="transmembrane region" description="Helical" evidence="5">
    <location>
        <begin position="118"/>
        <end position="137"/>
    </location>
</feature>
<keyword evidence="4 5" id="KW-0472">Membrane</keyword>
<feature type="transmembrane region" description="Helical" evidence="5">
    <location>
        <begin position="157"/>
        <end position="177"/>
    </location>
</feature>
<dbReference type="VEuPathDB" id="FungiDB:BO80DRAFT_458593"/>
<proteinExistence type="predicted"/>
<dbReference type="GeneID" id="37227158"/>
<evidence type="ECO:0000313" key="7">
    <source>
        <dbReference type="Proteomes" id="UP000249402"/>
    </source>
</evidence>
<evidence type="ECO:0000256" key="4">
    <source>
        <dbReference type="ARBA" id="ARBA00023136"/>
    </source>
</evidence>
<keyword evidence="7" id="KW-1185">Reference proteome</keyword>
<dbReference type="RefSeq" id="XP_025571176.1">
    <property type="nucleotide sequence ID" value="XM_025722293.1"/>
</dbReference>
<gene>
    <name evidence="6" type="ORF">BO80DRAFT_458593</name>
</gene>
<evidence type="ECO:0000256" key="1">
    <source>
        <dbReference type="ARBA" id="ARBA00004141"/>
    </source>
</evidence>
<feature type="transmembrane region" description="Helical" evidence="5">
    <location>
        <begin position="15"/>
        <end position="34"/>
    </location>
</feature>
<feature type="transmembrane region" description="Helical" evidence="5">
    <location>
        <begin position="75"/>
        <end position="97"/>
    </location>
</feature>
<dbReference type="AlphaFoldDB" id="A0A395GPG3"/>
<dbReference type="PANTHER" id="PTHR31465:SF27">
    <property type="entry name" value="DOMAIN PROTEIN, PUTATIVE (AFU_ORTHOLOGUE AFUA_3G01030)-RELATED"/>
    <property type="match status" value="1"/>
</dbReference>
<evidence type="ECO:0000313" key="6">
    <source>
        <dbReference type="EMBL" id="RAK96848.1"/>
    </source>
</evidence>
<dbReference type="InterPro" id="IPR007568">
    <property type="entry name" value="RTA1"/>
</dbReference>
<organism evidence="6 7">
    <name type="scientific">Aspergillus ibericus CBS 121593</name>
    <dbReference type="NCBI Taxonomy" id="1448316"/>
    <lineage>
        <taxon>Eukaryota</taxon>
        <taxon>Fungi</taxon>
        <taxon>Dikarya</taxon>
        <taxon>Ascomycota</taxon>
        <taxon>Pezizomycotina</taxon>
        <taxon>Eurotiomycetes</taxon>
        <taxon>Eurotiomycetidae</taxon>
        <taxon>Eurotiales</taxon>
        <taxon>Aspergillaceae</taxon>
        <taxon>Aspergillus</taxon>
        <taxon>Aspergillus subgen. Circumdati</taxon>
    </lineage>
</organism>